<dbReference type="PROSITE" id="PS50093">
    <property type="entry name" value="PKD"/>
    <property type="match status" value="1"/>
</dbReference>
<evidence type="ECO:0000313" key="3">
    <source>
        <dbReference type="EMBL" id="VDD78211.1"/>
    </source>
</evidence>
<gene>
    <name evidence="3" type="ORF">MCOS_LOCUS4214</name>
</gene>
<keyword evidence="1" id="KW-0812">Transmembrane</keyword>
<evidence type="ECO:0000256" key="1">
    <source>
        <dbReference type="SAM" id="Phobius"/>
    </source>
</evidence>
<dbReference type="Proteomes" id="UP000267029">
    <property type="component" value="Unassembled WGS sequence"/>
</dbReference>
<dbReference type="AlphaFoldDB" id="A0A0R3UBB5"/>
<keyword evidence="4" id="KW-1185">Reference proteome</keyword>
<keyword evidence="1" id="KW-1133">Transmembrane helix</keyword>
<accession>A0A0R3UBB5</accession>
<feature type="transmembrane region" description="Helical" evidence="1">
    <location>
        <begin position="49"/>
        <end position="71"/>
    </location>
</feature>
<organism evidence="3 4">
    <name type="scientific">Mesocestoides corti</name>
    <name type="common">Flatworm</name>
    <dbReference type="NCBI Taxonomy" id="53468"/>
    <lineage>
        <taxon>Eukaryota</taxon>
        <taxon>Metazoa</taxon>
        <taxon>Spiralia</taxon>
        <taxon>Lophotrochozoa</taxon>
        <taxon>Platyhelminthes</taxon>
        <taxon>Cestoda</taxon>
        <taxon>Eucestoda</taxon>
        <taxon>Cyclophyllidea</taxon>
        <taxon>Mesocestoididae</taxon>
        <taxon>Mesocestoides</taxon>
    </lineage>
</organism>
<protein>
    <recommendedName>
        <fullName evidence="2">PKD domain-containing protein</fullName>
    </recommendedName>
</protein>
<sequence>MMTDTQFKLRPKPIALSSCSLYLQKLLRGVHRDSGKPSKFTEMYQQNTFEVFCMAKLLLSFDITILLLAVLRLHVHATALPSAEEVRRGAFDFGAAFECPEEVNVDEIFTCQLLVSRGTHIRAVVQWQGQPPFVHEFTETNTETIGLVSLDDGLNEENMTCSSNTKLPINNGALHEGELVSLRISSRGGEVSIYLQRYVCAEFEIADILEATCYNKKKATAKNIEVMQVMTSSTQITEVTLQPPWTVQQNDRLYFGPSDVLNCVTSANRAPDKSGFLESTSSIPAVSATLLLPNRVKFTSKFSSPGIYSVIVLLEPYAWSQQAPSRRLQQVVRVIGPPREEPLTLYPTTSAASTTQDLPAEVRATYQEFGPIPGFDVTFDTNTPKRLLFSVTADTTFHGSLEMTGSNFEGVFKHTCTQQSGACVGEVTGRVIRTGSHMVCVDGVTDAHQKANVCKAVCVVGPLGSIELYIDQATAMVNKETILRTRPLTGDYDPRLNYSLDFGDGSGRVTGEKLDERVVFRHIYRKPGSFEAILLFDSGDRFKLLVVADYAIEDFTYSLPNGNTTNVGGSLNVTASFRCPAPVRINLVSLDGTVVFEGTGTVCVFVRSV</sequence>
<feature type="domain" description="PKD" evidence="2">
    <location>
        <begin position="493"/>
        <end position="534"/>
    </location>
</feature>
<keyword evidence="1" id="KW-0472">Membrane</keyword>
<dbReference type="EMBL" id="UXSR01001391">
    <property type="protein sequence ID" value="VDD78211.1"/>
    <property type="molecule type" value="Genomic_DNA"/>
</dbReference>
<proteinExistence type="predicted"/>
<dbReference type="InterPro" id="IPR000601">
    <property type="entry name" value="PKD_dom"/>
</dbReference>
<reference evidence="3 4" key="1">
    <citation type="submission" date="2018-10" db="EMBL/GenBank/DDBJ databases">
        <authorList>
            <consortium name="Pathogen Informatics"/>
        </authorList>
    </citation>
    <scope>NUCLEOTIDE SEQUENCE [LARGE SCALE GENOMIC DNA]</scope>
</reference>
<dbReference type="OrthoDB" id="10608615at2759"/>
<evidence type="ECO:0000259" key="2">
    <source>
        <dbReference type="PROSITE" id="PS50093"/>
    </source>
</evidence>
<evidence type="ECO:0000313" key="4">
    <source>
        <dbReference type="Proteomes" id="UP000267029"/>
    </source>
</evidence>
<name>A0A0R3UBB5_MESCO</name>